<keyword evidence="3" id="KW-1185">Reference proteome</keyword>
<evidence type="ECO:0000259" key="1">
    <source>
        <dbReference type="PROSITE" id="PS50878"/>
    </source>
</evidence>
<dbReference type="InterPro" id="IPR000477">
    <property type="entry name" value="RT_dom"/>
</dbReference>
<dbReference type="InterPro" id="IPR036691">
    <property type="entry name" value="Endo/exonu/phosph_ase_sf"/>
</dbReference>
<dbReference type="STRING" id="3818.A0A445EHD6"/>
<dbReference type="Gene3D" id="3.30.420.10">
    <property type="entry name" value="Ribonuclease H-like superfamily/Ribonuclease H"/>
    <property type="match status" value="1"/>
</dbReference>
<reference evidence="2 3" key="1">
    <citation type="submission" date="2019-01" db="EMBL/GenBank/DDBJ databases">
        <title>Sequencing of cultivated peanut Arachis hypogaea provides insights into genome evolution and oil improvement.</title>
        <authorList>
            <person name="Chen X."/>
        </authorList>
    </citation>
    <scope>NUCLEOTIDE SEQUENCE [LARGE SCALE GENOMIC DNA]</scope>
    <source>
        <strain evidence="3">cv. Fuhuasheng</strain>
        <tissue evidence="2">Leaves</tissue>
    </source>
</reference>
<dbReference type="PANTHER" id="PTHR33116:SF78">
    <property type="entry name" value="OS12G0587133 PROTEIN"/>
    <property type="match status" value="1"/>
</dbReference>
<dbReference type="Proteomes" id="UP000289738">
    <property type="component" value="Chromosome A02"/>
</dbReference>
<dbReference type="Pfam" id="PF13456">
    <property type="entry name" value="RVT_3"/>
    <property type="match status" value="1"/>
</dbReference>
<dbReference type="InterPro" id="IPR036397">
    <property type="entry name" value="RNaseH_sf"/>
</dbReference>
<sequence>MNIISWNCRGAGAKSFPYLIRDLRREFDANFLLLFETHLSGDRGKEVRNKLGFDGCFVEEANGHSGGIWALWDSSTWKVDILGHNRQFIHLLVSCKNSTTWLLTAIYGSPQKVNRKLLWNNLRNLAENINAPWCLIGDFNATLHDHERRGGAIRNDSGACSDFQNCVSDCGLIDLGFVGWPFTWKRGNLVIRLDRALGNLDWQIQFPEACIKHLPMLKSDHVPLCLQLSQNGMGNGRKRPFRFLAAWLHHPEFDGMVRNCWKFESSWSNSIHNFQRALKDWNNSVFGNIFKRKKRILFRLQGIANSLSNGVNHYLEDLQFRLCKEYEEVLAQEELLWFQKSRSNWIEFGDRNTKFFHGYTMIRRRRNRVLALQNDDGTWVTKKNDLEQLAFSFFSNLYQDTSDNPPYVLENEFPTLNTTELNILGGEVMHQEIKDSLFGIGSLKAPGRDGIQAVFYQQYWEKVGPDLCRLIQTVFHNPKHVSELNETLITLIPKVDSVCNLKQMRPISLCNVSYKIVTKILASRMRRIMEKLVSPTQCSFVPGRQSSDNIIIAQEVIHSMRNKKGRQGWMAIKIDLEKAYDKLKWSFVEDTLKDIGLPSNTIELILSCISSARMRVLWNGEELEEFKPTRGIRQGDPISPYIFVLCIERLSQLINCVVNHGFWKPIRIKRRGPALSHLCFADDLILFAEANMDQASVIKRCLNAFCESSGQTVSQEKTRIFFSSNVGGPIREEISDALGFARTDNLGKYLGVPLHHNKVSSSTFDDIISKLNTRLNSWKASSLSLAGRNTLVKSVLSSIPSYTMQTALLPSTTCNAIDRKCRNFLWGETAQSKKIHRLSWRKVGEHKNNGGLGIRHARTLNRAFMMKVGWGLIEKKDALWARVLRSKYGGGEDIIPRVERKQSNSNLWKGVCENWENVKKKNTIWRIGDGSKINFWKHNWVPNLGSLDKHVHQVSIDTIDYNSSLTDFLSISGDWDIKRIKEWLPDDIVKKINALAPPSPWKEKDQIAWALTSDGSFKLKSAYQDIHDTTGQPNNIFSLVWKWKGPERIRMFLWLVAHDAILTNAARKRRHMASDDRCPRCSSNEESTLHILRDCFFAKSIWRNLLPSSQLPSFFGSDLSNWLLSNISKETNWSNLFGYATSYLWFCRNSLVFENKLIPSTLALFNIKARHEEYLRVMENQWKTKHTVPAHNNLIRWFPSAEDVIKLNVDGSFYENQNNAACGGVFRDHLGRYIAGFSCNLGSCSIMQAEIWGVVRGLQIAVAKNFHQIIVETDSTSVLELVKSGCDTRHPCASLLADINIQAQRLTISEWTHTLREANYVADILAKKGQTLPLGLHVYDVPPPDISLALDLDCFGCMRPRGS</sequence>
<dbReference type="CDD" id="cd06222">
    <property type="entry name" value="RNase_H_like"/>
    <property type="match status" value="1"/>
</dbReference>
<comment type="caution">
    <text evidence="2">The sequence shown here is derived from an EMBL/GenBank/DDBJ whole genome shotgun (WGS) entry which is preliminary data.</text>
</comment>
<gene>
    <name evidence="2" type="ORF">Ahy_A02g009560</name>
</gene>
<dbReference type="InterPro" id="IPR002156">
    <property type="entry name" value="RNaseH_domain"/>
</dbReference>
<dbReference type="Pfam" id="PF13966">
    <property type="entry name" value="zf-RVT"/>
    <property type="match status" value="1"/>
</dbReference>
<dbReference type="Pfam" id="PF00078">
    <property type="entry name" value="RVT_1"/>
    <property type="match status" value="1"/>
</dbReference>
<dbReference type="SUPFAM" id="SSF53098">
    <property type="entry name" value="Ribonuclease H-like"/>
    <property type="match status" value="1"/>
</dbReference>
<evidence type="ECO:0000313" key="3">
    <source>
        <dbReference type="Proteomes" id="UP000289738"/>
    </source>
</evidence>
<dbReference type="InterPro" id="IPR043502">
    <property type="entry name" value="DNA/RNA_pol_sf"/>
</dbReference>
<dbReference type="Gene3D" id="3.60.10.10">
    <property type="entry name" value="Endonuclease/exonuclease/phosphatase"/>
    <property type="match status" value="1"/>
</dbReference>
<protein>
    <recommendedName>
        <fullName evidence="1">Reverse transcriptase domain-containing protein</fullName>
    </recommendedName>
</protein>
<dbReference type="PROSITE" id="PS50878">
    <property type="entry name" value="RT_POL"/>
    <property type="match status" value="1"/>
</dbReference>
<dbReference type="InterPro" id="IPR044730">
    <property type="entry name" value="RNase_H-like_dom_plant"/>
</dbReference>
<dbReference type="Pfam" id="PF03372">
    <property type="entry name" value="Exo_endo_phos"/>
    <property type="match status" value="1"/>
</dbReference>
<organism evidence="2 3">
    <name type="scientific">Arachis hypogaea</name>
    <name type="common">Peanut</name>
    <dbReference type="NCBI Taxonomy" id="3818"/>
    <lineage>
        <taxon>Eukaryota</taxon>
        <taxon>Viridiplantae</taxon>
        <taxon>Streptophyta</taxon>
        <taxon>Embryophyta</taxon>
        <taxon>Tracheophyta</taxon>
        <taxon>Spermatophyta</taxon>
        <taxon>Magnoliopsida</taxon>
        <taxon>eudicotyledons</taxon>
        <taxon>Gunneridae</taxon>
        <taxon>Pentapetalae</taxon>
        <taxon>rosids</taxon>
        <taxon>fabids</taxon>
        <taxon>Fabales</taxon>
        <taxon>Fabaceae</taxon>
        <taxon>Papilionoideae</taxon>
        <taxon>50 kb inversion clade</taxon>
        <taxon>dalbergioids sensu lato</taxon>
        <taxon>Dalbergieae</taxon>
        <taxon>Pterocarpus clade</taxon>
        <taxon>Arachis</taxon>
    </lineage>
</organism>
<dbReference type="InterPro" id="IPR012337">
    <property type="entry name" value="RNaseH-like_sf"/>
</dbReference>
<dbReference type="PANTHER" id="PTHR33116">
    <property type="entry name" value="REVERSE TRANSCRIPTASE ZINC-BINDING DOMAIN-CONTAINING PROTEIN-RELATED-RELATED"/>
    <property type="match status" value="1"/>
</dbReference>
<dbReference type="GO" id="GO:0003676">
    <property type="term" value="F:nucleic acid binding"/>
    <property type="evidence" value="ECO:0007669"/>
    <property type="project" value="InterPro"/>
</dbReference>
<dbReference type="InterPro" id="IPR026960">
    <property type="entry name" value="RVT-Znf"/>
</dbReference>
<dbReference type="InterPro" id="IPR005135">
    <property type="entry name" value="Endo/exonuclease/phosphatase"/>
</dbReference>
<evidence type="ECO:0000313" key="2">
    <source>
        <dbReference type="EMBL" id="RYR74850.1"/>
    </source>
</evidence>
<dbReference type="GO" id="GO:0004523">
    <property type="term" value="F:RNA-DNA hybrid ribonuclease activity"/>
    <property type="evidence" value="ECO:0007669"/>
    <property type="project" value="InterPro"/>
</dbReference>
<dbReference type="EMBL" id="SDMP01000002">
    <property type="protein sequence ID" value="RYR74850.1"/>
    <property type="molecule type" value="Genomic_DNA"/>
</dbReference>
<feature type="domain" description="Reverse transcriptase" evidence="1">
    <location>
        <begin position="473"/>
        <end position="754"/>
    </location>
</feature>
<proteinExistence type="predicted"/>
<dbReference type="SUPFAM" id="SSF56672">
    <property type="entry name" value="DNA/RNA polymerases"/>
    <property type="match status" value="1"/>
</dbReference>
<dbReference type="SUPFAM" id="SSF56219">
    <property type="entry name" value="DNase I-like"/>
    <property type="match status" value="1"/>
</dbReference>
<accession>A0A445EHD6</accession>
<name>A0A445EHD6_ARAHY</name>
<dbReference type="CDD" id="cd01650">
    <property type="entry name" value="RT_nLTR_like"/>
    <property type="match status" value="1"/>
</dbReference>